<sequence>MASKFLREYRIVVVGAGGTGKTCITVQFVNSHFVDEYDPTLEDSYRKQIVIDGEVALADVLDTAGQEEYSAMRDQYMRTGEGFILVYSITSRASFDEMKSFHRQILQVKKQDSWPMILVGNKTDLAAEREVSTKEGEALAQSFGCPFLETSAKRRQNIDETFLEVIRAIRINCGYTRQDEKKVM</sequence>
<evidence type="ECO:0000256" key="4">
    <source>
        <dbReference type="ARBA" id="ARBA00022481"/>
    </source>
</evidence>
<protein>
    <recommendedName>
        <fullName evidence="12">Ras GTPase</fullName>
    </recommendedName>
</protein>
<dbReference type="NCBIfam" id="TIGR00231">
    <property type="entry name" value="small_GTP"/>
    <property type="match status" value="1"/>
</dbReference>
<evidence type="ECO:0000256" key="8">
    <source>
        <dbReference type="ARBA" id="ARBA00023288"/>
    </source>
</evidence>
<comment type="similarity">
    <text evidence="2">Belongs to the small GTPase superfamily. Ras family.</text>
</comment>
<dbReference type="PROSITE" id="PS51419">
    <property type="entry name" value="RAB"/>
    <property type="match status" value="1"/>
</dbReference>
<dbReference type="SMART" id="SM00174">
    <property type="entry name" value="RHO"/>
    <property type="match status" value="1"/>
</dbReference>
<keyword evidence="3" id="KW-1003">Cell membrane</keyword>
<evidence type="ECO:0008006" key="12">
    <source>
        <dbReference type="Google" id="ProtNLM"/>
    </source>
</evidence>
<dbReference type="PRINTS" id="PR00449">
    <property type="entry name" value="RASTRNSFRMNG"/>
</dbReference>
<dbReference type="Gene3D" id="3.40.50.300">
    <property type="entry name" value="P-loop containing nucleotide triphosphate hydrolases"/>
    <property type="match status" value="1"/>
</dbReference>
<accession>A0A517L023</accession>
<gene>
    <name evidence="10" type="ORF">FKW77_009394</name>
</gene>
<keyword evidence="5" id="KW-0547">Nucleotide-binding</keyword>
<dbReference type="GO" id="GO:0005886">
    <property type="term" value="C:plasma membrane"/>
    <property type="evidence" value="ECO:0007669"/>
    <property type="project" value="UniProtKB-SubCell"/>
</dbReference>
<keyword evidence="6" id="KW-0342">GTP-binding</keyword>
<evidence type="ECO:0000256" key="3">
    <source>
        <dbReference type="ARBA" id="ARBA00022475"/>
    </source>
</evidence>
<dbReference type="InterPro" id="IPR020849">
    <property type="entry name" value="Small_GTPase_Ras-type"/>
</dbReference>
<reference evidence="10 11" key="1">
    <citation type="submission" date="2019-07" db="EMBL/GenBank/DDBJ databases">
        <title>Finished genome of Venturia effusa.</title>
        <authorList>
            <person name="Young C.A."/>
            <person name="Cox M.P."/>
            <person name="Ganley A.R.D."/>
            <person name="David W.J."/>
        </authorList>
    </citation>
    <scope>NUCLEOTIDE SEQUENCE [LARGE SCALE GENOMIC DNA]</scope>
    <source>
        <strain evidence="11">albino</strain>
    </source>
</reference>
<keyword evidence="9" id="KW-0636">Prenylation</keyword>
<evidence type="ECO:0000256" key="7">
    <source>
        <dbReference type="ARBA" id="ARBA00023136"/>
    </source>
</evidence>
<proteinExistence type="inferred from homology"/>
<keyword evidence="11" id="KW-1185">Reference proteome</keyword>
<dbReference type="PANTHER" id="PTHR24070">
    <property type="entry name" value="RAS, DI-RAS, AND RHEB FAMILY MEMBERS OF SMALL GTPASE SUPERFAMILY"/>
    <property type="match status" value="1"/>
</dbReference>
<dbReference type="GO" id="GO:0003924">
    <property type="term" value="F:GTPase activity"/>
    <property type="evidence" value="ECO:0007669"/>
    <property type="project" value="InterPro"/>
</dbReference>
<dbReference type="InterPro" id="IPR027417">
    <property type="entry name" value="P-loop_NTPase"/>
</dbReference>
<dbReference type="PROSITE" id="PS51420">
    <property type="entry name" value="RHO"/>
    <property type="match status" value="1"/>
</dbReference>
<dbReference type="SMART" id="SM00173">
    <property type="entry name" value="RAS"/>
    <property type="match status" value="1"/>
</dbReference>
<evidence type="ECO:0000256" key="5">
    <source>
        <dbReference type="ARBA" id="ARBA00022741"/>
    </source>
</evidence>
<comment type="subcellular location">
    <subcellularLocation>
        <location evidence="1">Cell membrane</location>
        <topology evidence="1">Lipid-anchor</topology>
    </subcellularLocation>
</comment>
<dbReference type="CDD" id="cd00876">
    <property type="entry name" value="Ras"/>
    <property type="match status" value="1"/>
</dbReference>
<evidence type="ECO:0000313" key="10">
    <source>
        <dbReference type="EMBL" id="QDS68998.1"/>
    </source>
</evidence>
<keyword evidence="7" id="KW-0472">Membrane</keyword>
<dbReference type="GO" id="GO:0007165">
    <property type="term" value="P:signal transduction"/>
    <property type="evidence" value="ECO:0007669"/>
    <property type="project" value="InterPro"/>
</dbReference>
<keyword evidence="8" id="KW-0449">Lipoprotein</keyword>
<dbReference type="PROSITE" id="PS51421">
    <property type="entry name" value="RAS"/>
    <property type="match status" value="1"/>
</dbReference>
<dbReference type="Pfam" id="PF00071">
    <property type="entry name" value="Ras"/>
    <property type="match status" value="1"/>
</dbReference>
<dbReference type="GO" id="GO:0005525">
    <property type="term" value="F:GTP binding"/>
    <property type="evidence" value="ECO:0007669"/>
    <property type="project" value="UniProtKB-KW"/>
</dbReference>
<organism evidence="10 11">
    <name type="scientific">Venturia effusa</name>
    <dbReference type="NCBI Taxonomy" id="50376"/>
    <lineage>
        <taxon>Eukaryota</taxon>
        <taxon>Fungi</taxon>
        <taxon>Dikarya</taxon>
        <taxon>Ascomycota</taxon>
        <taxon>Pezizomycotina</taxon>
        <taxon>Dothideomycetes</taxon>
        <taxon>Pleosporomycetidae</taxon>
        <taxon>Venturiales</taxon>
        <taxon>Venturiaceae</taxon>
        <taxon>Venturia</taxon>
    </lineage>
</organism>
<dbReference type="FunFam" id="3.40.50.300:FF:000080">
    <property type="entry name" value="Ras-like GTPase Ras1"/>
    <property type="match status" value="1"/>
</dbReference>
<dbReference type="STRING" id="50376.A0A517L023"/>
<dbReference type="AlphaFoldDB" id="A0A517L023"/>
<dbReference type="SMART" id="SM00175">
    <property type="entry name" value="RAB"/>
    <property type="match status" value="1"/>
</dbReference>
<evidence type="ECO:0000256" key="6">
    <source>
        <dbReference type="ARBA" id="ARBA00023134"/>
    </source>
</evidence>
<dbReference type="EMBL" id="CP042186">
    <property type="protein sequence ID" value="QDS68998.1"/>
    <property type="molecule type" value="Genomic_DNA"/>
</dbReference>
<dbReference type="InterPro" id="IPR001806">
    <property type="entry name" value="Small_GTPase"/>
</dbReference>
<keyword evidence="4" id="KW-0488">Methylation</keyword>
<dbReference type="InterPro" id="IPR005225">
    <property type="entry name" value="Small_GTP-bd"/>
</dbReference>
<name>A0A517L023_9PEZI</name>
<dbReference type="OrthoDB" id="5976022at2759"/>
<evidence type="ECO:0000256" key="1">
    <source>
        <dbReference type="ARBA" id="ARBA00004193"/>
    </source>
</evidence>
<evidence type="ECO:0000313" key="11">
    <source>
        <dbReference type="Proteomes" id="UP000316270"/>
    </source>
</evidence>
<evidence type="ECO:0000256" key="2">
    <source>
        <dbReference type="ARBA" id="ARBA00008344"/>
    </source>
</evidence>
<dbReference type="SUPFAM" id="SSF52540">
    <property type="entry name" value="P-loop containing nucleoside triphosphate hydrolases"/>
    <property type="match status" value="1"/>
</dbReference>
<evidence type="ECO:0000256" key="9">
    <source>
        <dbReference type="ARBA" id="ARBA00023289"/>
    </source>
</evidence>
<dbReference type="Proteomes" id="UP000316270">
    <property type="component" value="Chromosome 2"/>
</dbReference>